<keyword evidence="4" id="KW-1185">Reference proteome</keyword>
<dbReference type="HOGENOM" id="CLU_728094_0_0_1"/>
<proteinExistence type="predicted"/>
<reference evidence="4" key="1">
    <citation type="submission" date="2011-07" db="EMBL/GenBank/DDBJ databases">
        <authorList>
            <consortium name="Caenorhabditis brenneri Sequencing and Analysis Consortium"/>
            <person name="Wilson R.K."/>
        </authorList>
    </citation>
    <scope>NUCLEOTIDE SEQUENCE [LARGE SCALE GENOMIC DNA]</scope>
    <source>
        <strain evidence="4">PB2801</strain>
    </source>
</reference>
<feature type="compositionally biased region" description="Low complexity" evidence="1">
    <location>
        <begin position="341"/>
        <end position="354"/>
    </location>
</feature>
<evidence type="ECO:0000313" key="4">
    <source>
        <dbReference type="Proteomes" id="UP000008068"/>
    </source>
</evidence>
<sequence length="380" mass="42162">MTEKSWTLLVFICLLMGTLPAVSSLSKYDWLKSNEPEKLQKIDKVTKLKTGEELEGLEIRYDRFGNVFQIPFGRGGNYETATTTPPMPLKVGKEEGPSPLGPGTRKTSVSDEPSPIAPDTSFANFKSGDTGPSSSTATAAPKKVKKGKKVQEWWSVEDVIYDLLTHVIGWSLCAIIYWKWYRVQPRAEPERAETNELNALVPPLDEASARRRKEKIIKYGLKLLKLKAHYEKVTAEHKSGNRTAKFSRLGPIYIRRESPIPPEADRPENIVLEKITYDLENNEEWIIEASIEESDLSDTEDEDDGGSKKSKNSKNDSKNKKKKTEGNKTTAPTAPLPPAAPTSTAFPTPSLATTGTPDPSEGIGKATDANEKKEEKKNTN</sequence>
<evidence type="ECO:0000256" key="1">
    <source>
        <dbReference type="SAM" id="MobiDB-lite"/>
    </source>
</evidence>
<feature type="compositionally biased region" description="Basic and acidic residues" evidence="1">
    <location>
        <begin position="368"/>
        <end position="380"/>
    </location>
</feature>
<dbReference type="InParanoid" id="G0MJU0"/>
<dbReference type="Proteomes" id="UP000008068">
    <property type="component" value="Unassembled WGS sequence"/>
</dbReference>
<feature type="compositionally biased region" description="Low complexity" evidence="1">
    <location>
        <begin position="130"/>
        <end position="141"/>
    </location>
</feature>
<dbReference type="EMBL" id="GL379797">
    <property type="protein sequence ID" value="EGT32438.1"/>
    <property type="molecule type" value="Genomic_DNA"/>
</dbReference>
<feature type="compositionally biased region" description="Acidic residues" evidence="1">
    <location>
        <begin position="289"/>
        <end position="304"/>
    </location>
</feature>
<accession>G0MJU0</accession>
<feature type="chain" id="PRO_5003403352" evidence="2">
    <location>
        <begin position="25"/>
        <end position="380"/>
    </location>
</feature>
<feature type="region of interest" description="Disordered" evidence="1">
    <location>
        <begin position="289"/>
        <end position="380"/>
    </location>
</feature>
<organism evidence="4">
    <name type="scientific">Caenorhabditis brenneri</name>
    <name type="common">Nematode worm</name>
    <dbReference type="NCBI Taxonomy" id="135651"/>
    <lineage>
        <taxon>Eukaryota</taxon>
        <taxon>Metazoa</taxon>
        <taxon>Ecdysozoa</taxon>
        <taxon>Nematoda</taxon>
        <taxon>Chromadorea</taxon>
        <taxon>Rhabditida</taxon>
        <taxon>Rhabditina</taxon>
        <taxon>Rhabditomorpha</taxon>
        <taxon>Rhabditoidea</taxon>
        <taxon>Rhabditidae</taxon>
        <taxon>Peloderinae</taxon>
        <taxon>Caenorhabditis</taxon>
    </lineage>
</organism>
<gene>
    <name evidence="3" type="ORF">CAEBREN_15126</name>
</gene>
<feature type="region of interest" description="Disordered" evidence="1">
    <location>
        <begin position="78"/>
        <end position="142"/>
    </location>
</feature>
<protein>
    <submittedName>
        <fullName evidence="3">Uncharacterized protein</fullName>
    </submittedName>
</protein>
<evidence type="ECO:0000256" key="2">
    <source>
        <dbReference type="SAM" id="SignalP"/>
    </source>
</evidence>
<dbReference type="AlphaFoldDB" id="G0MJU0"/>
<name>G0MJU0_CAEBE</name>
<feature type="signal peptide" evidence="2">
    <location>
        <begin position="1"/>
        <end position="24"/>
    </location>
</feature>
<keyword evidence="2" id="KW-0732">Signal</keyword>
<evidence type="ECO:0000313" key="3">
    <source>
        <dbReference type="EMBL" id="EGT32438.1"/>
    </source>
</evidence>